<gene>
    <name evidence="1" type="ORF">CCHR01_09889</name>
</gene>
<evidence type="ECO:0000313" key="2">
    <source>
        <dbReference type="Proteomes" id="UP001243330"/>
    </source>
</evidence>
<evidence type="ECO:0000313" key="1">
    <source>
        <dbReference type="EMBL" id="KAK1847488.1"/>
    </source>
</evidence>
<reference evidence="1" key="1">
    <citation type="submission" date="2023-01" db="EMBL/GenBank/DDBJ databases">
        <title>Colletotrichum chrysophilum M932 genome sequence.</title>
        <authorList>
            <person name="Baroncelli R."/>
        </authorList>
    </citation>
    <scope>NUCLEOTIDE SEQUENCE</scope>
    <source>
        <strain evidence="1">M932</strain>
    </source>
</reference>
<organism evidence="1 2">
    <name type="scientific">Colletotrichum chrysophilum</name>
    <dbReference type="NCBI Taxonomy" id="1836956"/>
    <lineage>
        <taxon>Eukaryota</taxon>
        <taxon>Fungi</taxon>
        <taxon>Dikarya</taxon>
        <taxon>Ascomycota</taxon>
        <taxon>Pezizomycotina</taxon>
        <taxon>Sordariomycetes</taxon>
        <taxon>Hypocreomycetidae</taxon>
        <taxon>Glomerellales</taxon>
        <taxon>Glomerellaceae</taxon>
        <taxon>Colletotrichum</taxon>
        <taxon>Colletotrichum gloeosporioides species complex</taxon>
    </lineage>
</organism>
<dbReference type="EMBL" id="JAQOWY010000201">
    <property type="protein sequence ID" value="KAK1847488.1"/>
    <property type="molecule type" value="Genomic_DNA"/>
</dbReference>
<accession>A0AAD9EGE4</accession>
<name>A0AAD9EGE4_9PEZI</name>
<protein>
    <submittedName>
        <fullName evidence="1">Uncharacterized protein</fullName>
    </submittedName>
</protein>
<dbReference type="AlphaFoldDB" id="A0AAD9EGE4"/>
<sequence>MHKALSPSTVLSRTIDQSHAPHVGVLRLDIPSIGTNQFNIRDSAAGVVASPQSRTTIQVHLRDRIMVST</sequence>
<dbReference type="Proteomes" id="UP001243330">
    <property type="component" value="Unassembled WGS sequence"/>
</dbReference>
<proteinExistence type="predicted"/>
<keyword evidence="2" id="KW-1185">Reference proteome</keyword>
<comment type="caution">
    <text evidence="1">The sequence shown here is derived from an EMBL/GenBank/DDBJ whole genome shotgun (WGS) entry which is preliminary data.</text>
</comment>